<organism evidence="1 2">
    <name type="scientific">Enterococcus hermanniensis</name>
    <dbReference type="NCBI Taxonomy" id="249189"/>
    <lineage>
        <taxon>Bacteria</taxon>
        <taxon>Bacillati</taxon>
        <taxon>Bacillota</taxon>
        <taxon>Bacilli</taxon>
        <taxon>Lactobacillales</taxon>
        <taxon>Enterococcaceae</taxon>
        <taxon>Enterococcus</taxon>
    </lineage>
</organism>
<name>A0A1L8TMC3_9ENTE</name>
<reference evidence="1 2" key="1">
    <citation type="submission" date="2014-12" db="EMBL/GenBank/DDBJ databases">
        <title>Draft genome sequences of 29 type strains of Enterococci.</title>
        <authorList>
            <person name="Zhong Z."/>
            <person name="Sun Z."/>
            <person name="Liu W."/>
            <person name="Zhang W."/>
            <person name="Zhang H."/>
        </authorList>
    </citation>
    <scope>NUCLEOTIDE SEQUENCE [LARGE SCALE GENOMIC DNA]</scope>
    <source>
        <strain evidence="1 2">DSM 17122</strain>
    </source>
</reference>
<keyword evidence="2" id="KW-1185">Reference proteome</keyword>
<dbReference type="EMBL" id="JXKQ01000006">
    <property type="protein sequence ID" value="OJG45373.1"/>
    <property type="molecule type" value="Genomic_DNA"/>
</dbReference>
<proteinExistence type="predicted"/>
<sequence length="237" mass="26497">MVKESTEVETDVKSIAQKQFVGKIFLISPMLYDGEDASQAMEENKAPQNLIHDGASTVRFTNETTAHIELAGTYRPDYDTQYTLTENQLSIGQHTIPYTVKNGVLTFDTWTTDMDGHTVTWGITSASDSTETTSSTSSVDTKNLTSEQFKQWVGAVLDQQFSMGRPSFSYKLSVENHEGYAYVRVDDSEKQVDTIDMFRINSSGQLEEQDLTHGYPATYKVVSSQFMDTSAVKETNN</sequence>
<dbReference type="AlphaFoldDB" id="A0A1L8TMC3"/>
<dbReference type="Proteomes" id="UP000182077">
    <property type="component" value="Unassembled WGS sequence"/>
</dbReference>
<protein>
    <submittedName>
        <fullName evidence="1">Uncharacterized protein</fullName>
    </submittedName>
</protein>
<dbReference type="STRING" id="249189.RV04_GL002089"/>
<accession>A0A1L8TMC3</accession>
<comment type="caution">
    <text evidence="1">The sequence shown here is derived from an EMBL/GenBank/DDBJ whole genome shotgun (WGS) entry which is preliminary data.</text>
</comment>
<evidence type="ECO:0000313" key="1">
    <source>
        <dbReference type="EMBL" id="OJG45373.1"/>
    </source>
</evidence>
<evidence type="ECO:0000313" key="2">
    <source>
        <dbReference type="Proteomes" id="UP000182077"/>
    </source>
</evidence>
<gene>
    <name evidence="1" type="ORF">RV04_GL002089</name>
</gene>